<dbReference type="PRINTS" id="PR00723">
    <property type="entry name" value="SUBTILISIN"/>
</dbReference>
<feature type="coiled-coil region" evidence="8">
    <location>
        <begin position="71"/>
        <end position="98"/>
    </location>
</feature>
<evidence type="ECO:0000256" key="8">
    <source>
        <dbReference type="SAM" id="Coils"/>
    </source>
</evidence>
<organism evidence="11 12">
    <name type="scientific">Pythium insidiosum</name>
    <name type="common">Pythiosis disease agent</name>
    <dbReference type="NCBI Taxonomy" id="114742"/>
    <lineage>
        <taxon>Eukaryota</taxon>
        <taxon>Sar</taxon>
        <taxon>Stramenopiles</taxon>
        <taxon>Oomycota</taxon>
        <taxon>Peronosporomycetes</taxon>
        <taxon>Pythiales</taxon>
        <taxon>Pythiaceae</taxon>
        <taxon>Pythium</taxon>
    </lineage>
</organism>
<comment type="similarity">
    <text evidence="1 7">Belongs to the peptidase S8 family.</text>
</comment>
<evidence type="ECO:0000256" key="9">
    <source>
        <dbReference type="SAM" id="SignalP"/>
    </source>
</evidence>
<accession>A0AAD5Q2T5</accession>
<name>A0AAD5Q2T5_PYTIN</name>
<protein>
    <recommendedName>
        <fullName evidence="6">subtilisin</fullName>
        <ecNumber evidence="6">3.4.21.62</ecNumber>
    </recommendedName>
</protein>
<gene>
    <name evidence="11" type="ORF">P43SY_011022</name>
</gene>
<feature type="domain" description="Peptidase S8/S53" evidence="10">
    <location>
        <begin position="194"/>
        <end position="388"/>
    </location>
</feature>
<dbReference type="GO" id="GO:0006508">
    <property type="term" value="P:proteolysis"/>
    <property type="evidence" value="ECO:0007669"/>
    <property type="project" value="UniProtKB-KW"/>
</dbReference>
<proteinExistence type="inferred from homology"/>
<keyword evidence="9" id="KW-0732">Signal</keyword>
<dbReference type="InterPro" id="IPR051048">
    <property type="entry name" value="Peptidase_S8/S53_subtilisin"/>
</dbReference>
<keyword evidence="8" id="KW-0175">Coiled coil</keyword>
<evidence type="ECO:0000256" key="7">
    <source>
        <dbReference type="PROSITE-ProRule" id="PRU01240"/>
    </source>
</evidence>
<dbReference type="InterPro" id="IPR036852">
    <property type="entry name" value="Peptidase_S8/S53_dom_sf"/>
</dbReference>
<keyword evidence="3" id="KW-0378">Hydrolase</keyword>
<evidence type="ECO:0000256" key="1">
    <source>
        <dbReference type="ARBA" id="ARBA00011073"/>
    </source>
</evidence>
<evidence type="ECO:0000259" key="10">
    <source>
        <dbReference type="Pfam" id="PF00082"/>
    </source>
</evidence>
<evidence type="ECO:0000256" key="4">
    <source>
        <dbReference type="ARBA" id="ARBA00022825"/>
    </source>
</evidence>
<dbReference type="PANTHER" id="PTHR43399:SF4">
    <property type="entry name" value="CELL WALL-ASSOCIATED PROTEASE"/>
    <property type="match status" value="1"/>
</dbReference>
<feature type="signal peptide" evidence="9">
    <location>
        <begin position="1"/>
        <end position="23"/>
    </location>
</feature>
<evidence type="ECO:0000256" key="3">
    <source>
        <dbReference type="ARBA" id="ARBA00022801"/>
    </source>
</evidence>
<dbReference type="PROSITE" id="PS51892">
    <property type="entry name" value="SUBTILASE"/>
    <property type="match status" value="1"/>
</dbReference>
<evidence type="ECO:0000256" key="5">
    <source>
        <dbReference type="ARBA" id="ARBA00023529"/>
    </source>
</evidence>
<dbReference type="EMBL" id="JAKCXM010002033">
    <property type="protein sequence ID" value="KAJ0390499.1"/>
    <property type="molecule type" value="Genomic_DNA"/>
</dbReference>
<dbReference type="InterPro" id="IPR015500">
    <property type="entry name" value="Peptidase_S8_subtilisin-rel"/>
</dbReference>
<comment type="catalytic activity">
    <reaction evidence="5">
        <text>Hydrolysis of proteins with broad specificity for peptide bonds, and a preference for a large uncharged residue in P1. Hydrolyzes peptide amides.</text>
        <dbReference type="EC" id="3.4.21.62"/>
    </reaction>
</comment>
<reference evidence="11" key="1">
    <citation type="submission" date="2021-12" db="EMBL/GenBank/DDBJ databases">
        <title>Prjna785345.</title>
        <authorList>
            <person name="Rujirawat T."/>
            <person name="Krajaejun T."/>
        </authorList>
    </citation>
    <scope>NUCLEOTIDE SEQUENCE</scope>
    <source>
        <strain evidence="11">Pi057C3</strain>
    </source>
</reference>
<sequence>MVFTKLTQLLAIAAIATTALVSAADVHNIHVHPSVHRTLRAQGSVNIIVTLRGGTDEAINAVKESQFNSRGEKINSLVNALKANAEQAQKDVTALLAKEADGNLFKRTENYWITNQIFIEGASLELIEKLLASPSIAEIAEEEVFQLYPIEVAADANTNANTNTTDGHRQLQSQNEYGVNKINAPQVWARGYNGQGVVVGHIDSGARHTHQAIRNNFRSSYGWFDPESKTATPYDRNGHGTHTIGTIVGSGGIGVAPGARWISCKGCRSSSCPQSDLLACGQFMTCPTNTAGSSPDCSQAPDLVSNSWGGGQGSTSYKRVVDAWRAAGIVPVFAIGNSGPSCRTANSPGDLPNVIGVGATDSSDRVASFSSKGPAVTGLLKPDVSAPAWPRRTSQAPWRCC</sequence>
<dbReference type="Gene3D" id="3.40.50.200">
    <property type="entry name" value="Peptidase S8/S53 domain"/>
    <property type="match status" value="1"/>
</dbReference>
<evidence type="ECO:0000313" key="12">
    <source>
        <dbReference type="Proteomes" id="UP001209570"/>
    </source>
</evidence>
<keyword evidence="2" id="KW-0645">Protease</keyword>
<dbReference type="AlphaFoldDB" id="A0AAD5Q2T5"/>
<dbReference type="Pfam" id="PF00082">
    <property type="entry name" value="Peptidase_S8"/>
    <property type="match status" value="1"/>
</dbReference>
<evidence type="ECO:0000256" key="6">
    <source>
        <dbReference type="ARBA" id="ARBA00023619"/>
    </source>
</evidence>
<dbReference type="GO" id="GO:0004252">
    <property type="term" value="F:serine-type endopeptidase activity"/>
    <property type="evidence" value="ECO:0007669"/>
    <property type="project" value="UniProtKB-EC"/>
</dbReference>
<dbReference type="SUPFAM" id="SSF52743">
    <property type="entry name" value="Subtilisin-like"/>
    <property type="match status" value="1"/>
</dbReference>
<dbReference type="PANTHER" id="PTHR43399">
    <property type="entry name" value="SUBTILISIN-RELATED"/>
    <property type="match status" value="1"/>
</dbReference>
<dbReference type="EC" id="3.4.21.62" evidence="6"/>
<comment type="caution">
    <text evidence="11">The sequence shown here is derived from an EMBL/GenBank/DDBJ whole genome shotgun (WGS) entry which is preliminary data.</text>
</comment>
<keyword evidence="12" id="KW-1185">Reference proteome</keyword>
<evidence type="ECO:0000256" key="2">
    <source>
        <dbReference type="ARBA" id="ARBA00022670"/>
    </source>
</evidence>
<evidence type="ECO:0000313" key="11">
    <source>
        <dbReference type="EMBL" id="KAJ0390499.1"/>
    </source>
</evidence>
<dbReference type="InterPro" id="IPR000209">
    <property type="entry name" value="Peptidase_S8/S53_dom"/>
</dbReference>
<feature type="chain" id="PRO_5042117710" description="subtilisin" evidence="9">
    <location>
        <begin position="24"/>
        <end position="401"/>
    </location>
</feature>
<dbReference type="Proteomes" id="UP001209570">
    <property type="component" value="Unassembled WGS sequence"/>
</dbReference>
<comment type="caution">
    <text evidence="7">Lacks conserved residue(s) required for the propagation of feature annotation.</text>
</comment>
<keyword evidence="4" id="KW-0720">Serine protease</keyword>